<reference evidence="4 5" key="1">
    <citation type="journal article" date="2013" name="BMC Genomics">
        <title>Comparative genomics of parasitic silkworm microsporidia reveal an association between genome expansion and host adaptation.</title>
        <authorList>
            <person name="Pan G."/>
            <person name="Xu J."/>
            <person name="Li T."/>
            <person name="Xia Q."/>
            <person name="Liu S.L."/>
            <person name="Zhang G."/>
            <person name="Li S."/>
            <person name="Li C."/>
            <person name="Liu H."/>
            <person name="Yang L."/>
            <person name="Liu T."/>
            <person name="Zhang X."/>
            <person name="Wu Z."/>
            <person name="Fan W."/>
            <person name="Dang X."/>
            <person name="Xiang H."/>
            <person name="Tao M."/>
            <person name="Li Y."/>
            <person name="Hu J."/>
            <person name="Li Z."/>
            <person name="Lin L."/>
            <person name="Luo J."/>
            <person name="Geng L."/>
            <person name="Wang L."/>
            <person name="Long M."/>
            <person name="Wan Y."/>
            <person name="He N."/>
            <person name="Zhang Z."/>
            <person name="Lu C."/>
            <person name="Keeling P.J."/>
            <person name="Wang J."/>
            <person name="Xiang Z."/>
            <person name="Zhou Z."/>
        </authorList>
    </citation>
    <scope>NUCLEOTIDE SEQUENCE [LARGE SCALE GENOMIC DNA]</scope>
    <source>
        <strain evidence="5">CQ1 / CVCC 102059</strain>
    </source>
</reference>
<organism evidence="4 5">
    <name type="scientific">Nosema bombycis (strain CQ1 / CVCC 102059)</name>
    <name type="common">Microsporidian parasite</name>
    <name type="synonym">Pebrine of silkworm</name>
    <dbReference type="NCBI Taxonomy" id="578461"/>
    <lineage>
        <taxon>Eukaryota</taxon>
        <taxon>Fungi</taxon>
        <taxon>Fungi incertae sedis</taxon>
        <taxon>Microsporidia</taxon>
        <taxon>Nosematidae</taxon>
        <taxon>Nosema</taxon>
    </lineage>
</organism>
<dbReference type="PANTHER" id="PTHR45676:SF41">
    <property type="entry name" value="RING-H2 FINGER PROTEIN ATL66"/>
    <property type="match status" value="1"/>
</dbReference>
<dbReference type="InterPro" id="IPR001841">
    <property type="entry name" value="Znf_RING"/>
</dbReference>
<dbReference type="STRING" id="578461.R0MM18"/>
<dbReference type="Pfam" id="PF13639">
    <property type="entry name" value="zf-RING_2"/>
    <property type="match status" value="1"/>
</dbReference>
<dbReference type="AlphaFoldDB" id="R0MM18"/>
<evidence type="ECO:0000256" key="2">
    <source>
        <dbReference type="SAM" id="MobiDB-lite"/>
    </source>
</evidence>
<keyword evidence="5" id="KW-1185">Reference proteome</keyword>
<sequence length="227" mass="26288">MDSEDLEEEWDSERDYDWDNEWKARSSSNSSNSERDGEREDSSNSNSDWDESWDESDDSSQIEIIDLIERRDCDTVEILRAVIPIKGTYNNRSLINRSPPTNRGPLCRDPLNRPVTFTNQPLPLNNPSAPLNQPLPLNNPPPNNTPPSLFNGEDITFLNVRLKENKYKPSFFKDLIHKEYTTCSICLCTFTNYSKVLSLLCTHYFHSKCIIPWIKKHKQCPCCREGI</sequence>
<dbReference type="CDD" id="cd16454">
    <property type="entry name" value="RING-H2_PA-TM-RING"/>
    <property type="match status" value="1"/>
</dbReference>
<protein>
    <submittedName>
        <fullName evidence="4">RING finger protein 115</fullName>
    </submittedName>
</protein>
<dbReference type="OrthoDB" id="2196043at2759"/>
<feature type="compositionally biased region" description="Acidic residues" evidence="2">
    <location>
        <begin position="48"/>
        <end position="59"/>
    </location>
</feature>
<evidence type="ECO:0000256" key="1">
    <source>
        <dbReference type="PROSITE-ProRule" id="PRU00175"/>
    </source>
</evidence>
<accession>R0MM18</accession>
<keyword evidence="1" id="KW-0862">Zinc</keyword>
<name>R0MM18_NOSB1</name>
<dbReference type="EMBL" id="KB908914">
    <property type="protein sequence ID" value="EOB15280.1"/>
    <property type="molecule type" value="Genomic_DNA"/>
</dbReference>
<keyword evidence="1" id="KW-0863">Zinc-finger</keyword>
<dbReference type="PANTHER" id="PTHR45676">
    <property type="entry name" value="RING-H2 FINGER PROTEIN ATL51-RELATED"/>
    <property type="match status" value="1"/>
</dbReference>
<gene>
    <name evidence="4" type="primary">RN115</name>
    <name evidence="4" type="ORF">NBO_6g0032</name>
</gene>
<dbReference type="SUPFAM" id="SSF57850">
    <property type="entry name" value="RING/U-box"/>
    <property type="match status" value="1"/>
</dbReference>
<evidence type="ECO:0000313" key="4">
    <source>
        <dbReference type="EMBL" id="EOB15280.1"/>
    </source>
</evidence>
<proteinExistence type="predicted"/>
<feature type="compositionally biased region" description="Basic and acidic residues" evidence="2">
    <location>
        <begin position="13"/>
        <end position="24"/>
    </location>
</feature>
<keyword evidence="1" id="KW-0479">Metal-binding</keyword>
<dbReference type="PROSITE" id="PS50089">
    <property type="entry name" value="ZF_RING_2"/>
    <property type="match status" value="1"/>
</dbReference>
<dbReference type="InterPro" id="IPR013083">
    <property type="entry name" value="Znf_RING/FYVE/PHD"/>
</dbReference>
<feature type="region of interest" description="Disordered" evidence="2">
    <location>
        <begin position="1"/>
        <end position="59"/>
    </location>
</feature>
<dbReference type="GO" id="GO:0008270">
    <property type="term" value="F:zinc ion binding"/>
    <property type="evidence" value="ECO:0007669"/>
    <property type="project" value="UniProtKB-KW"/>
</dbReference>
<feature type="compositionally biased region" description="Acidic residues" evidence="2">
    <location>
        <begin position="1"/>
        <end position="12"/>
    </location>
</feature>
<feature type="domain" description="RING-type" evidence="3">
    <location>
        <begin position="183"/>
        <end position="224"/>
    </location>
</feature>
<dbReference type="VEuPathDB" id="MicrosporidiaDB:NBO_6g0032"/>
<dbReference type="Gene3D" id="3.30.40.10">
    <property type="entry name" value="Zinc/RING finger domain, C3HC4 (zinc finger)"/>
    <property type="match status" value="1"/>
</dbReference>
<feature type="compositionally biased region" description="Basic and acidic residues" evidence="2">
    <location>
        <begin position="33"/>
        <end position="42"/>
    </location>
</feature>
<evidence type="ECO:0000313" key="5">
    <source>
        <dbReference type="Proteomes" id="UP000016927"/>
    </source>
</evidence>
<dbReference type="SMART" id="SM00184">
    <property type="entry name" value="RING"/>
    <property type="match status" value="1"/>
</dbReference>
<dbReference type="Proteomes" id="UP000016927">
    <property type="component" value="Unassembled WGS sequence"/>
</dbReference>
<evidence type="ECO:0000259" key="3">
    <source>
        <dbReference type="PROSITE" id="PS50089"/>
    </source>
</evidence>
<dbReference type="HOGENOM" id="CLU_1220001_0_0_1"/>